<dbReference type="KEGG" id="eaj:Q3M24_20465"/>
<organism evidence="1">
    <name type="scientific">Candidatus Electrothrix aestuarii</name>
    <dbReference type="NCBI Taxonomy" id="3062594"/>
    <lineage>
        <taxon>Bacteria</taxon>
        <taxon>Pseudomonadati</taxon>
        <taxon>Thermodesulfobacteriota</taxon>
        <taxon>Desulfobulbia</taxon>
        <taxon>Desulfobulbales</taxon>
        <taxon>Desulfobulbaceae</taxon>
        <taxon>Candidatus Electrothrix</taxon>
    </lineage>
</organism>
<protein>
    <submittedName>
        <fullName evidence="1">Uncharacterized protein</fullName>
    </submittedName>
</protein>
<dbReference type="EMBL" id="CP159373">
    <property type="protein sequence ID" value="XCN72638.1"/>
    <property type="molecule type" value="Genomic_DNA"/>
</dbReference>
<reference evidence="1" key="2">
    <citation type="submission" date="2024-06" db="EMBL/GenBank/DDBJ databases">
        <authorList>
            <person name="Plum-Jensen L.E."/>
            <person name="Schramm A."/>
            <person name="Marshall I.P.G."/>
        </authorList>
    </citation>
    <scope>NUCLEOTIDE SEQUENCE</scope>
    <source>
        <strain evidence="1">Rat1</strain>
    </source>
</reference>
<accession>A0AAU8LUS9</accession>
<proteinExistence type="predicted"/>
<evidence type="ECO:0000313" key="1">
    <source>
        <dbReference type="EMBL" id="XCN72638.1"/>
    </source>
</evidence>
<name>A0AAU8LUS9_9BACT</name>
<sequence>MSIPYKIEENLLTTPADLARDLPDHHRAELCSPLDLVRNEYSGRLIDILDITTA</sequence>
<reference evidence="1" key="1">
    <citation type="journal article" date="2024" name="Syst. Appl. Microbiol.">
        <title>First single-strain enrichments of Electrothrix cable bacteria, description of E. aestuarii sp. nov. and E. rattekaaiensis sp. nov., and proposal of a cable bacteria taxonomy following the rules of the SeqCode.</title>
        <authorList>
            <person name="Plum-Jensen L.E."/>
            <person name="Schramm A."/>
            <person name="Marshall I.P.G."/>
        </authorList>
    </citation>
    <scope>NUCLEOTIDE SEQUENCE</scope>
    <source>
        <strain evidence="1">Rat1</strain>
    </source>
</reference>
<dbReference type="AlphaFoldDB" id="A0AAU8LUS9"/>
<gene>
    <name evidence="1" type="ORF">Q3M24_20465</name>
</gene>